<protein>
    <submittedName>
        <fullName evidence="1">Uncharacterized protein</fullName>
    </submittedName>
</protein>
<sequence length="92" mass="10351">MNDVRDRINSILYDELRGYLKERNERIANELFRAILSACRLVQGGSTIGNACGLAGMGAVTTHYEAKELRPYVREVMKRAEPKIEIALKLGL</sequence>
<organism evidence="1 2">
    <name type="scientific">Bacillus cereus BAG5X1-1</name>
    <dbReference type="NCBI Taxonomy" id="1053189"/>
    <lineage>
        <taxon>Bacteria</taxon>
        <taxon>Bacillati</taxon>
        <taxon>Bacillota</taxon>
        <taxon>Bacilli</taxon>
        <taxon>Bacillales</taxon>
        <taxon>Bacillaceae</taxon>
        <taxon>Bacillus</taxon>
        <taxon>Bacillus cereus group</taxon>
    </lineage>
</organism>
<dbReference type="PATRIC" id="fig|1053189.3.peg.5595"/>
<gene>
    <name evidence="1" type="ORF">IEE_05494</name>
</gene>
<dbReference type="Proteomes" id="UP000006600">
    <property type="component" value="Unassembled WGS sequence"/>
</dbReference>
<accession>J7WVQ3</accession>
<dbReference type="EMBL" id="AHDJ01000073">
    <property type="protein sequence ID" value="EJQ36018.1"/>
    <property type="molecule type" value="Genomic_DNA"/>
</dbReference>
<dbReference type="HOGENOM" id="CLU_2407098_0_0_9"/>
<dbReference type="AlphaFoldDB" id="J7WVQ3"/>
<comment type="caution">
    <text evidence="1">The sequence shown here is derived from an EMBL/GenBank/DDBJ whole genome shotgun (WGS) entry which is preliminary data.</text>
</comment>
<name>J7WVQ3_BACCE</name>
<dbReference type="RefSeq" id="WP_002107425.1">
    <property type="nucleotide sequence ID" value="NZ_JH792001.1"/>
</dbReference>
<reference evidence="1 2" key="1">
    <citation type="submission" date="2012-04" db="EMBL/GenBank/DDBJ databases">
        <title>The Genome Sequence of Bacillus cereus BAG5X1-1.</title>
        <authorList>
            <consortium name="The Broad Institute Genome Sequencing Platform"/>
            <consortium name="The Broad Institute Genome Sequencing Center for Infectious Disease"/>
            <person name="Feldgarden M."/>
            <person name="Van der Auwera G.A."/>
            <person name="Mahillon J."/>
            <person name="Duprez V."/>
            <person name="Timmery S."/>
            <person name="Mattelet C."/>
            <person name="Dierick K."/>
            <person name="Sun M."/>
            <person name="Yu Z."/>
            <person name="Zhu L."/>
            <person name="Hu X."/>
            <person name="Shank E.B."/>
            <person name="Swiecicka I."/>
            <person name="Hansen B.M."/>
            <person name="Andrup L."/>
            <person name="Young S.K."/>
            <person name="Zeng Q."/>
            <person name="Gargeya S."/>
            <person name="Fitzgerald M."/>
            <person name="Haas B."/>
            <person name="Abouelleil A."/>
            <person name="Alvarado L."/>
            <person name="Arachchi H.M."/>
            <person name="Berlin A."/>
            <person name="Chapman S.B."/>
            <person name="Goldberg J."/>
            <person name="Griggs A."/>
            <person name="Gujja S."/>
            <person name="Hansen M."/>
            <person name="Howarth C."/>
            <person name="Imamovic A."/>
            <person name="Larimer J."/>
            <person name="McCowen C."/>
            <person name="Montmayeur A."/>
            <person name="Murphy C."/>
            <person name="Neiman D."/>
            <person name="Pearson M."/>
            <person name="Priest M."/>
            <person name="Roberts A."/>
            <person name="Saif S."/>
            <person name="Shea T."/>
            <person name="Sisk P."/>
            <person name="Sykes S."/>
            <person name="Wortman J."/>
            <person name="Nusbaum C."/>
            <person name="Birren B."/>
        </authorList>
    </citation>
    <scope>NUCLEOTIDE SEQUENCE [LARGE SCALE GENOMIC DNA]</scope>
    <source>
        <strain evidence="1 2">BAG5X1-1</strain>
    </source>
</reference>
<evidence type="ECO:0000313" key="1">
    <source>
        <dbReference type="EMBL" id="EJQ36018.1"/>
    </source>
</evidence>
<evidence type="ECO:0000313" key="2">
    <source>
        <dbReference type="Proteomes" id="UP000006600"/>
    </source>
</evidence>
<proteinExistence type="predicted"/>